<gene>
    <name evidence="2" type="ORF">B9Q13_01800</name>
</gene>
<proteinExistence type="predicted"/>
<evidence type="ECO:0000313" key="2">
    <source>
        <dbReference type="EMBL" id="PSO05458.1"/>
    </source>
</evidence>
<accession>A0A2R6C3M5</accession>
<reference evidence="2 3" key="1">
    <citation type="submission" date="2017-04" db="EMBL/GenBank/DDBJ databases">
        <title>Novel microbial lineages endemic to geothermal iron-oxide mats fill important gaps in the evolutionary history of Archaea.</title>
        <authorList>
            <person name="Jay Z.J."/>
            <person name="Beam J.P."/>
            <person name="Dlakic M."/>
            <person name="Rusch D.B."/>
            <person name="Kozubal M.A."/>
            <person name="Inskeep W.P."/>
        </authorList>
    </citation>
    <scope>NUCLEOTIDE SEQUENCE [LARGE SCALE GENOMIC DNA]</scope>
    <source>
        <strain evidence="2">ECH_B_SAG-G16</strain>
    </source>
</reference>
<comment type="caution">
    <text evidence="2">The sequence shown here is derived from an EMBL/GenBank/DDBJ whole genome shotgun (WGS) entry which is preliminary data.</text>
</comment>
<dbReference type="Gene3D" id="3.50.50.60">
    <property type="entry name" value="FAD/NAD(P)-binding domain"/>
    <property type="match status" value="1"/>
</dbReference>
<dbReference type="Proteomes" id="UP000241886">
    <property type="component" value="Unassembled WGS sequence"/>
</dbReference>
<sequence>MNKLTTPRCDSGTVHKDVDYDVVFIGAGITGLMVAHTLAENGFKVGVFEAKSALAKASQRTSRR</sequence>
<evidence type="ECO:0000313" key="3">
    <source>
        <dbReference type="Proteomes" id="UP000241886"/>
    </source>
</evidence>
<dbReference type="Pfam" id="PF01266">
    <property type="entry name" value="DAO"/>
    <property type="match status" value="1"/>
</dbReference>
<name>A0A2R6C3M5_9ARCH</name>
<dbReference type="EMBL" id="NEXO01000029">
    <property type="protein sequence ID" value="PSO05458.1"/>
    <property type="molecule type" value="Genomic_DNA"/>
</dbReference>
<organism evidence="2 3">
    <name type="scientific">Candidatus Marsarchaeota G2 archaeon ECH_B_SAG-G16</name>
    <dbReference type="NCBI Taxonomy" id="1978167"/>
    <lineage>
        <taxon>Archaea</taxon>
        <taxon>Candidatus Marsarchaeota</taxon>
        <taxon>Candidatus Marsarchaeota group 2</taxon>
    </lineage>
</organism>
<dbReference type="AlphaFoldDB" id="A0A2R6C3M5"/>
<feature type="domain" description="FAD dependent oxidoreductase" evidence="1">
    <location>
        <begin position="21"/>
        <end position="62"/>
    </location>
</feature>
<protein>
    <recommendedName>
        <fullName evidence="1">FAD dependent oxidoreductase domain-containing protein</fullName>
    </recommendedName>
</protein>
<dbReference type="InterPro" id="IPR006076">
    <property type="entry name" value="FAD-dep_OxRdtase"/>
</dbReference>
<dbReference type="InterPro" id="IPR036188">
    <property type="entry name" value="FAD/NAD-bd_sf"/>
</dbReference>
<dbReference type="SUPFAM" id="SSF51905">
    <property type="entry name" value="FAD/NAD(P)-binding domain"/>
    <property type="match status" value="1"/>
</dbReference>
<evidence type="ECO:0000259" key="1">
    <source>
        <dbReference type="Pfam" id="PF01266"/>
    </source>
</evidence>